<evidence type="ECO:0000313" key="8">
    <source>
        <dbReference type="EMBL" id="TCP31187.1"/>
    </source>
</evidence>
<dbReference type="PANTHER" id="PTHR34137">
    <property type="entry name" value="EXODEOXYRIBONUCLEASE 7 SMALL SUBUNIT"/>
    <property type="match status" value="1"/>
</dbReference>
<evidence type="ECO:0000256" key="5">
    <source>
        <dbReference type="ARBA" id="ARBA00022839"/>
    </source>
</evidence>
<evidence type="ECO:0000313" key="9">
    <source>
        <dbReference type="Proteomes" id="UP000295416"/>
    </source>
</evidence>
<dbReference type="AlphaFoldDB" id="A0A4R2P8L7"/>
<dbReference type="GO" id="GO:0006308">
    <property type="term" value="P:DNA catabolic process"/>
    <property type="evidence" value="ECO:0007669"/>
    <property type="project" value="UniProtKB-UniRule"/>
</dbReference>
<evidence type="ECO:0000256" key="6">
    <source>
        <dbReference type="HAMAP-Rule" id="MF_00337"/>
    </source>
</evidence>
<dbReference type="HAMAP" id="MF_00337">
    <property type="entry name" value="Exonuc_7_S"/>
    <property type="match status" value="1"/>
</dbReference>
<dbReference type="NCBIfam" id="TIGR01280">
    <property type="entry name" value="xseB"/>
    <property type="match status" value="1"/>
</dbReference>
<evidence type="ECO:0000256" key="2">
    <source>
        <dbReference type="ARBA" id="ARBA00022490"/>
    </source>
</evidence>
<gene>
    <name evidence="6" type="primary">xseB</name>
    <name evidence="8" type="ORF">EV207_10370</name>
</gene>
<keyword evidence="5 6" id="KW-0269">Exonuclease</keyword>
<dbReference type="Pfam" id="PF02609">
    <property type="entry name" value="Exonuc_VII_S"/>
    <property type="match status" value="1"/>
</dbReference>
<organism evidence="8 9">
    <name type="scientific">Scopulibacillus darangshiensis</name>
    <dbReference type="NCBI Taxonomy" id="442528"/>
    <lineage>
        <taxon>Bacteria</taxon>
        <taxon>Bacillati</taxon>
        <taxon>Bacillota</taxon>
        <taxon>Bacilli</taxon>
        <taxon>Bacillales</taxon>
        <taxon>Sporolactobacillaceae</taxon>
        <taxon>Scopulibacillus</taxon>
    </lineage>
</organism>
<dbReference type="EC" id="3.1.11.6" evidence="6"/>
<dbReference type="InterPro" id="IPR037004">
    <property type="entry name" value="Exonuc_VII_ssu_sf"/>
</dbReference>
<dbReference type="Gene3D" id="1.10.287.1040">
    <property type="entry name" value="Exonuclease VII, small subunit"/>
    <property type="match status" value="1"/>
</dbReference>
<protein>
    <recommendedName>
        <fullName evidence="6">Exodeoxyribonuclease 7 small subunit</fullName>
        <ecNumber evidence="6">3.1.11.6</ecNumber>
    </recommendedName>
    <alternativeName>
        <fullName evidence="6">Exodeoxyribonuclease VII small subunit</fullName>
        <shortName evidence="6">Exonuclease VII small subunit</shortName>
    </alternativeName>
</protein>
<keyword evidence="9" id="KW-1185">Reference proteome</keyword>
<dbReference type="SUPFAM" id="SSF116842">
    <property type="entry name" value="XseB-like"/>
    <property type="match status" value="1"/>
</dbReference>
<comment type="function">
    <text evidence="6">Bidirectionally degrades single-stranded DNA into large acid-insoluble oligonucleotides, which are then degraded further into small acid-soluble oligonucleotides.</text>
</comment>
<comment type="subcellular location">
    <subcellularLocation>
        <location evidence="6">Cytoplasm</location>
    </subcellularLocation>
</comment>
<dbReference type="PANTHER" id="PTHR34137:SF1">
    <property type="entry name" value="EXODEOXYRIBONUCLEASE 7 SMALL SUBUNIT"/>
    <property type="match status" value="1"/>
</dbReference>
<dbReference type="GO" id="GO:0008855">
    <property type="term" value="F:exodeoxyribonuclease VII activity"/>
    <property type="evidence" value="ECO:0007669"/>
    <property type="project" value="UniProtKB-UniRule"/>
</dbReference>
<name>A0A4R2P8L7_9BACL</name>
<dbReference type="GO" id="GO:0009318">
    <property type="term" value="C:exodeoxyribonuclease VII complex"/>
    <property type="evidence" value="ECO:0007669"/>
    <property type="project" value="UniProtKB-UniRule"/>
</dbReference>
<keyword evidence="4 6" id="KW-0378">Hydrolase</keyword>
<reference evidence="8 9" key="1">
    <citation type="submission" date="2019-03" db="EMBL/GenBank/DDBJ databases">
        <title>Genomic Encyclopedia of Type Strains, Phase IV (KMG-IV): sequencing the most valuable type-strain genomes for metagenomic binning, comparative biology and taxonomic classification.</title>
        <authorList>
            <person name="Goeker M."/>
        </authorList>
    </citation>
    <scope>NUCLEOTIDE SEQUENCE [LARGE SCALE GENOMIC DNA]</scope>
    <source>
        <strain evidence="8 9">DSM 19377</strain>
    </source>
</reference>
<dbReference type="Proteomes" id="UP000295416">
    <property type="component" value="Unassembled WGS sequence"/>
</dbReference>
<evidence type="ECO:0000256" key="7">
    <source>
        <dbReference type="SAM" id="Coils"/>
    </source>
</evidence>
<dbReference type="RefSeq" id="WP_132743725.1">
    <property type="nucleotide sequence ID" value="NZ_SLXK01000003.1"/>
</dbReference>
<sequence length="88" mass="10155">MTEENKVPASSNTKDITFEDAMEKLEKIVKQLEENEVPLEEAIDLFQEGITLSKLCHQRLEKVEEKMDQIIEKDGGMKPFNIQEDDMA</sequence>
<evidence type="ECO:0000256" key="1">
    <source>
        <dbReference type="ARBA" id="ARBA00009998"/>
    </source>
</evidence>
<accession>A0A4R2P8L7</accession>
<proteinExistence type="inferred from homology"/>
<dbReference type="OrthoDB" id="9798666at2"/>
<dbReference type="EMBL" id="SLXK01000003">
    <property type="protein sequence ID" value="TCP31187.1"/>
    <property type="molecule type" value="Genomic_DNA"/>
</dbReference>
<keyword evidence="3 6" id="KW-0540">Nuclease</keyword>
<dbReference type="InterPro" id="IPR003761">
    <property type="entry name" value="Exonuc_VII_S"/>
</dbReference>
<comment type="subunit">
    <text evidence="6">Heterooligomer composed of large and small subunits.</text>
</comment>
<keyword evidence="7" id="KW-0175">Coiled coil</keyword>
<evidence type="ECO:0000256" key="3">
    <source>
        <dbReference type="ARBA" id="ARBA00022722"/>
    </source>
</evidence>
<comment type="caution">
    <text evidence="8">The sequence shown here is derived from an EMBL/GenBank/DDBJ whole genome shotgun (WGS) entry which is preliminary data.</text>
</comment>
<comment type="catalytic activity">
    <reaction evidence="6">
        <text>Exonucleolytic cleavage in either 5'- to 3'- or 3'- to 5'-direction to yield nucleoside 5'-phosphates.</text>
        <dbReference type="EC" id="3.1.11.6"/>
    </reaction>
</comment>
<comment type="similarity">
    <text evidence="1 6">Belongs to the XseB family.</text>
</comment>
<feature type="coiled-coil region" evidence="7">
    <location>
        <begin position="15"/>
        <end position="42"/>
    </location>
</feature>
<evidence type="ECO:0000256" key="4">
    <source>
        <dbReference type="ARBA" id="ARBA00022801"/>
    </source>
</evidence>
<keyword evidence="2 6" id="KW-0963">Cytoplasm</keyword>
<dbReference type="GO" id="GO:0005829">
    <property type="term" value="C:cytosol"/>
    <property type="evidence" value="ECO:0007669"/>
    <property type="project" value="TreeGrafter"/>
</dbReference>